<sequence>MTEYTPEEPIKVPKFSEEAGFYTTNQRSKQMSKIRGKDTKPEIKLRKALWAKGYRYRKDFKKLPGKPDIAMPIHKTVIFVDGEFWHGYDWENRKHNIKSNRDFWIPKIERNMQRDGEVNHLLEQKGYKVFRFWSKEILKNLDAVVQEIVAHIEFHK</sequence>
<keyword evidence="3 6" id="KW-0227">DNA damage</keyword>
<dbReference type="RefSeq" id="WP_085767367.1">
    <property type="nucleotide sequence ID" value="NZ_CP019344.1"/>
</dbReference>
<dbReference type="OrthoDB" id="9801520at2"/>
<reference evidence="8 9" key="1">
    <citation type="submission" date="2016-11" db="EMBL/GenBank/DDBJ databases">
        <title>Trade-off between light-utilization and light-protection in marine flavobacteria.</title>
        <authorList>
            <person name="Kumagai Y."/>
        </authorList>
    </citation>
    <scope>NUCLEOTIDE SEQUENCE [LARGE SCALE GENOMIC DNA]</scope>
    <source>
        <strain evidence="8 9">JCM 13191</strain>
    </source>
</reference>
<evidence type="ECO:0000256" key="1">
    <source>
        <dbReference type="ARBA" id="ARBA00022722"/>
    </source>
</evidence>
<keyword evidence="9" id="KW-1185">Reference proteome</keyword>
<proteinExistence type="inferred from homology"/>
<dbReference type="EC" id="3.1.-.-" evidence="6"/>
<keyword evidence="1 6" id="KW-0540">Nuclease</keyword>
<dbReference type="Gene3D" id="3.40.960.10">
    <property type="entry name" value="VSR Endonuclease"/>
    <property type="match status" value="1"/>
</dbReference>
<comment type="function">
    <text evidence="6">May nick specific sequences that contain T:G mispairs resulting from m5C-deamination.</text>
</comment>
<evidence type="ECO:0000256" key="2">
    <source>
        <dbReference type="ARBA" id="ARBA00022759"/>
    </source>
</evidence>
<dbReference type="Proteomes" id="UP000193431">
    <property type="component" value="Chromosome"/>
</dbReference>
<evidence type="ECO:0000256" key="5">
    <source>
        <dbReference type="ARBA" id="ARBA00023204"/>
    </source>
</evidence>
<evidence type="ECO:0000256" key="3">
    <source>
        <dbReference type="ARBA" id="ARBA00022763"/>
    </source>
</evidence>
<organism evidence="8 9">
    <name type="scientific">Nonlabens spongiae</name>
    <dbReference type="NCBI Taxonomy" id="331648"/>
    <lineage>
        <taxon>Bacteria</taxon>
        <taxon>Pseudomonadati</taxon>
        <taxon>Bacteroidota</taxon>
        <taxon>Flavobacteriia</taxon>
        <taxon>Flavobacteriales</taxon>
        <taxon>Flavobacteriaceae</taxon>
        <taxon>Nonlabens</taxon>
    </lineage>
</organism>
<gene>
    <name evidence="8" type="ORF">BST97_11500</name>
</gene>
<dbReference type="InterPro" id="IPR011335">
    <property type="entry name" value="Restrct_endonuc-II-like"/>
</dbReference>
<evidence type="ECO:0000256" key="6">
    <source>
        <dbReference type="PIRNR" id="PIRNR018267"/>
    </source>
</evidence>
<comment type="similarity">
    <text evidence="6">Belongs to the vsr family.</text>
</comment>
<dbReference type="NCBIfam" id="TIGR00632">
    <property type="entry name" value="vsr"/>
    <property type="match status" value="1"/>
</dbReference>
<dbReference type="GO" id="GO:0004519">
    <property type="term" value="F:endonuclease activity"/>
    <property type="evidence" value="ECO:0007669"/>
    <property type="project" value="UniProtKB-KW"/>
</dbReference>
<keyword evidence="5 6" id="KW-0234">DNA repair</keyword>
<dbReference type="GO" id="GO:0006298">
    <property type="term" value="P:mismatch repair"/>
    <property type="evidence" value="ECO:0007669"/>
    <property type="project" value="UniProtKB-UniRule"/>
</dbReference>
<keyword evidence="2 6" id="KW-0255">Endonuclease</keyword>
<evidence type="ECO:0000259" key="7">
    <source>
        <dbReference type="Pfam" id="PF04480"/>
    </source>
</evidence>
<dbReference type="Pfam" id="PF03852">
    <property type="entry name" value="Vsr"/>
    <property type="match status" value="1"/>
</dbReference>
<dbReference type="PIRSF" id="PIRSF018267">
    <property type="entry name" value="VSR_endonuc"/>
    <property type="match status" value="1"/>
</dbReference>
<dbReference type="STRING" id="331648.BST97_11500"/>
<protein>
    <recommendedName>
        <fullName evidence="6">Very short patch repair endonuclease</fullName>
        <ecNumber evidence="6">3.1.-.-</ecNumber>
    </recommendedName>
</protein>
<dbReference type="EMBL" id="CP019344">
    <property type="protein sequence ID" value="ARN78561.1"/>
    <property type="molecule type" value="Genomic_DNA"/>
</dbReference>
<dbReference type="AlphaFoldDB" id="A0A1W6MLT3"/>
<dbReference type="InterPro" id="IPR004603">
    <property type="entry name" value="DNA_mismatch_endonuc_vsr"/>
</dbReference>
<keyword evidence="4 6" id="KW-0378">Hydrolase</keyword>
<dbReference type="GO" id="GO:0016787">
    <property type="term" value="F:hydrolase activity"/>
    <property type="evidence" value="ECO:0007669"/>
    <property type="project" value="UniProtKB-KW"/>
</dbReference>
<dbReference type="Pfam" id="PF04480">
    <property type="entry name" value="DUF559"/>
    <property type="match status" value="1"/>
</dbReference>
<accession>A0A1W6MLT3</accession>
<evidence type="ECO:0000313" key="9">
    <source>
        <dbReference type="Proteomes" id="UP000193431"/>
    </source>
</evidence>
<evidence type="ECO:0000256" key="4">
    <source>
        <dbReference type="ARBA" id="ARBA00022801"/>
    </source>
</evidence>
<evidence type="ECO:0000313" key="8">
    <source>
        <dbReference type="EMBL" id="ARN78561.1"/>
    </source>
</evidence>
<dbReference type="REBASE" id="200955">
    <property type="entry name" value="V.Nsp13191ORF11525P"/>
</dbReference>
<feature type="domain" description="DUF559" evidence="7">
    <location>
        <begin position="111"/>
        <end position="152"/>
    </location>
</feature>
<name>A0A1W6MLT3_9FLAO</name>
<dbReference type="InterPro" id="IPR007569">
    <property type="entry name" value="DUF559"/>
</dbReference>
<dbReference type="CDD" id="cd00221">
    <property type="entry name" value="Vsr"/>
    <property type="match status" value="1"/>
</dbReference>
<dbReference type="SUPFAM" id="SSF52980">
    <property type="entry name" value="Restriction endonuclease-like"/>
    <property type="match status" value="1"/>
</dbReference>